<comment type="caution">
    <text evidence="1">The sequence shown here is derived from an EMBL/GenBank/DDBJ whole genome shotgun (WGS) entry which is preliminary data.</text>
</comment>
<protein>
    <submittedName>
        <fullName evidence="1">Uncharacterized protein</fullName>
    </submittedName>
</protein>
<name>A0A4Y2IBU8_ARAVE</name>
<keyword evidence="2" id="KW-1185">Reference proteome</keyword>
<sequence>MEAPLHLDRTISFSRYLSNELKKTGDATIQRIGSFAQPEIILIAKLTDKGSHIRKMGMRRILSENHDNHLSVSLKYQKLISVLEDCADLYKLVTT</sequence>
<evidence type="ECO:0000313" key="1">
    <source>
        <dbReference type="EMBL" id="GBM75124.1"/>
    </source>
</evidence>
<accession>A0A4Y2IBU8</accession>
<proteinExistence type="predicted"/>
<gene>
    <name evidence="1" type="ORF">AVEN_88366_1</name>
</gene>
<evidence type="ECO:0000313" key="2">
    <source>
        <dbReference type="Proteomes" id="UP000499080"/>
    </source>
</evidence>
<dbReference type="EMBL" id="BGPR01002537">
    <property type="protein sequence ID" value="GBM75124.1"/>
    <property type="molecule type" value="Genomic_DNA"/>
</dbReference>
<reference evidence="1 2" key="1">
    <citation type="journal article" date="2019" name="Sci. Rep.">
        <title>Orb-weaving spider Araneus ventricosus genome elucidates the spidroin gene catalogue.</title>
        <authorList>
            <person name="Kono N."/>
            <person name="Nakamura H."/>
            <person name="Ohtoshi R."/>
            <person name="Moran D.A.P."/>
            <person name="Shinohara A."/>
            <person name="Yoshida Y."/>
            <person name="Fujiwara M."/>
            <person name="Mori M."/>
            <person name="Tomita M."/>
            <person name="Arakawa K."/>
        </authorList>
    </citation>
    <scope>NUCLEOTIDE SEQUENCE [LARGE SCALE GENOMIC DNA]</scope>
</reference>
<dbReference type="Proteomes" id="UP000499080">
    <property type="component" value="Unassembled WGS sequence"/>
</dbReference>
<organism evidence="1 2">
    <name type="scientific">Araneus ventricosus</name>
    <name type="common">Orbweaver spider</name>
    <name type="synonym">Epeira ventricosa</name>
    <dbReference type="NCBI Taxonomy" id="182803"/>
    <lineage>
        <taxon>Eukaryota</taxon>
        <taxon>Metazoa</taxon>
        <taxon>Ecdysozoa</taxon>
        <taxon>Arthropoda</taxon>
        <taxon>Chelicerata</taxon>
        <taxon>Arachnida</taxon>
        <taxon>Araneae</taxon>
        <taxon>Araneomorphae</taxon>
        <taxon>Entelegynae</taxon>
        <taxon>Araneoidea</taxon>
        <taxon>Araneidae</taxon>
        <taxon>Araneus</taxon>
    </lineage>
</organism>
<dbReference type="AlphaFoldDB" id="A0A4Y2IBU8"/>